<keyword evidence="2" id="KW-1185">Reference proteome</keyword>
<sequence length="117" mass="11884">MTRFSIDTAGVSRERLALSGDPRELRESASQVAAATAAAMAVVGGEGDGVRSALERFRVVHTHALDAVADAAGALGDRLDRSTLEARSAELFVSAGFAQVAVSGLGGHGAVPAPDVR</sequence>
<reference evidence="2" key="1">
    <citation type="journal article" date="2019" name="Int. J. Syst. Evol. Microbiol.">
        <title>The Global Catalogue of Microorganisms (GCM) 10K type strain sequencing project: providing services to taxonomists for standard genome sequencing and annotation.</title>
        <authorList>
            <consortium name="The Broad Institute Genomics Platform"/>
            <consortium name="The Broad Institute Genome Sequencing Center for Infectious Disease"/>
            <person name="Wu L."/>
            <person name="Ma J."/>
        </authorList>
    </citation>
    <scope>NUCLEOTIDE SEQUENCE [LARGE SCALE GENOMIC DNA]</scope>
    <source>
        <strain evidence="2">JCM 14283</strain>
    </source>
</reference>
<proteinExistence type="predicted"/>
<comment type="caution">
    <text evidence="1">The sequence shown here is derived from an EMBL/GenBank/DDBJ whole genome shotgun (WGS) entry which is preliminary data.</text>
</comment>
<dbReference type="RefSeq" id="WP_343989203.1">
    <property type="nucleotide sequence ID" value="NZ_BAAANB010000003.1"/>
</dbReference>
<evidence type="ECO:0000313" key="2">
    <source>
        <dbReference type="Proteomes" id="UP001501285"/>
    </source>
</evidence>
<protein>
    <submittedName>
        <fullName evidence="1">Uncharacterized protein</fullName>
    </submittedName>
</protein>
<gene>
    <name evidence="1" type="ORF">GCM10009740_12990</name>
</gene>
<organism evidence="1 2">
    <name type="scientific">Terrabacter terrae</name>
    <dbReference type="NCBI Taxonomy" id="318434"/>
    <lineage>
        <taxon>Bacteria</taxon>
        <taxon>Bacillati</taxon>
        <taxon>Actinomycetota</taxon>
        <taxon>Actinomycetes</taxon>
        <taxon>Micrococcales</taxon>
        <taxon>Intrasporangiaceae</taxon>
        <taxon>Terrabacter</taxon>
    </lineage>
</organism>
<name>A0ABP5FE22_9MICO</name>
<accession>A0ABP5FE22</accession>
<dbReference type="EMBL" id="BAAANB010000003">
    <property type="protein sequence ID" value="GAA2024764.1"/>
    <property type="molecule type" value="Genomic_DNA"/>
</dbReference>
<evidence type="ECO:0000313" key="1">
    <source>
        <dbReference type="EMBL" id="GAA2024764.1"/>
    </source>
</evidence>
<dbReference type="Proteomes" id="UP001501285">
    <property type="component" value="Unassembled WGS sequence"/>
</dbReference>